<dbReference type="Pfam" id="PF03237">
    <property type="entry name" value="Terminase_6N"/>
    <property type="match status" value="1"/>
</dbReference>
<organism evidence="2 3">
    <name type="scientific">Corynebacterium incognita</name>
    <dbReference type="NCBI Taxonomy" id="2754725"/>
    <lineage>
        <taxon>Bacteria</taxon>
        <taxon>Bacillati</taxon>
        <taxon>Actinomycetota</taxon>
        <taxon>Actinomycetes</taxon>
        <taxon>Mycobacteriales</taxon>
        <taxon>Corynebacteriaceae</taxon>
        <taxon>Corynebacterium</taxon>
    </lineage>
</organism>
<dbReference type="InterPro" id="IPR027417">
    <property type="entry name" value="P-loop_NTPase"/>
</dbReference>
<keyword evidence="1" id="KW-0812">Transmembrane</keyword>
<dbReference type="InterPro" id="IPR006437">
    <property type="entry name" value="Phage_terminase_lsu"/>
</dbReference>
<keyword evidence="1" id="KW-0472">Membrane</keyword>
<evidence type="ECO:0000313" key="3">
    <source>
        <dbReference type="Proteomes" id="UP000515743"/>
    </source>
</evidence>
<dbReference type="RefSeq" id="WP_185176638.1">
    <property type="nucleotide sequence ID" value="NZ_CP059404.1"/>
</dbReference>
<protein>
    <submittedName>
        <fullName evidence="2">PBSX family phage terminase large subunit</fullName>
    </submittedName>
</protein>
<sequence>MGMSQKQIDAIANATMRGNVWDGAVRSGKTFGWLMLMLSKISAYGGAGGIVVVGKNRDSIYRNVFEPIELVPEFAPFRPFVKYRQGAATANIFGKKVHVIGANDAGSESRIRGMTLGLAFCDELTVLHQQFFKQLLARLSIEGAQFFATTNPDSPSHWLKKEYLDRRDEIGWQYVHFTMDDNPSLSEEYKTALRREYTGLWYKRFILGLWVSAEGAVYDMFDEDEHVVAPADIPTMQRVIALGIDYGTTHPTVGTLLGIGADNRLYALDEFLPGRLTDANLSNALWEKRRAWEQQGWVPEWTFVDPAAASFSLQLYEDNHPNLAKANNDVLDGIRTVASLLDNGHLLISSRCTKLIEEIPGYRWDDTASNKGIDKPIKEIDDAVDSLRYSVFSTRHEWAPYIKNLGVSQ</sequence>
<evidence type="ECO:0000313" key="2">
    <source>
        <dbReference type="EMBL" id="QNE90265.1"/>
    </source>
</evidence>
<feature type="transmembrane region" description="Helical" evidence="1">
    <location>
        <begin position="31"/>
        <end position="53"/>
    </location>
</feature>
<dbReference type="Gene3D" id="3.40.50.300">
    <property type="entry name" value="P-loop containing nucleotide triphosphate hydrolases"/>
    <property type="match status" value="1"/>
</dbReference>
<reference evidence="2 3" key="1">
    <citation type="submission" date="2020-07" db="EMBL/GenBank/DDBJ databases">
        <title>Complete genome and description of Corynebacterium incognita strain Marseille-Q3630 sp. nov.</title>
        <authorList>
            <person name="Boxberger M."/>
        </authorList>
    </citation>
    <scope>NUCLEOTIDE SEQUENCE [LARGE SCALE GENOMIC DNA]</scope>
    <source>
        <strain evidence="2 3">Marseille-Q3630</strain>
    </source>
</reference>
<dbReference type="NCBIfam" id="TIGR01547">
    <property type="entry name" value="phage_term_2"/>
    <property type="match status" value="1"/>
</dbReference>
<keyword evidence="3" id="KW-1185">Reference proteome</keyword>
<name>A0A7G7CRP9_9CORY</name>
<proteinExistence type="predicted"/>
<dbReference type="EMBL" id="CP059404">
    <property type="protein sequence ID" value="QNE90265.1"/>
    <property type="molecule type" value="Genomic_DNA"/>
</dbReference>
<dbReference type="Proteomes" id="UP000515743">
    <property type="component" value="Chromosome"/>
</dbReference>
<dbReference type="Gene3D" id="3.30.420.280">
    <property type="match status" value="1"/>
</dbReference>
<keyword evidence="1" id="KW-1133">Transmembrane helix</keyword>
<gene>
    <name evidence="2" type="ORF">H0194_04610</name>
</gene>
<dbReference type="AlphaFoldDB" id="A0A7G7CRP9"/>
<accession>A0A7G7CRP9</accession>
<evidence type="ECO:0000256" key="1">
    <source>
        <dbReference type="SAM" id="Phobius"/>
    </source>
</evidence>
<dbReference type="KEGG" id="cik:H0194_04610"/>